<keyword evidence="2" id="KW-0808">Transferase</keyword>
<proteinExistence type="predicted"/>
<dbReference type="SUPFAM" id="SSF55729">
    <property type="entry name" value="Acyl-CoA N-acyltransferases (Nat)"/>
    <property type="match status" value="1"/>
</dbReference>
<gene>
    <name evidence="2" type="ORF">FUA23_01300</name>
</gene>
<sequence length="147" mass="17115">MKKIQIREASVQEVISVADMIPELGATPREEVYHEKMGDSPRLLLVAEVDGIPAGFKVGYERDGYWYSWLGGVLPDHRRSGIARRLADRQDEWARNRGYTHVTFKTINRLRGMLKFGIDRGFNIIKVEQEQSEPGEINYRIWLRRKL</sequence>
<evidence type="ECO:0000259" key="1">
    <source>
        <dbReference type="PROSITE" id="PS51186"/>
    </source>
</evidence>
<dbReference type="Pfam" id="PF00583">
    <property type="entry name" value="Acetyltransf_1"/>
    <property type="match status" value="1"/>
</dbReference>
<dbReference type="PROSITE" id="PS51186">
    <property type="entry name" value="GNAT"/>
    <property type="match status" value="1"/>
</dbReference>
<dbReference type="Proteomes" id="UP000321907">
    <property type="component" value="Unassembled WGS sequence"/>
</dbReference>
<keyword evidence="3" id="KW-1185">Reference proteome</keyword>
<protein>
    <submittedName>
        <fullName evidence="2">GNAT family N-acetyltransferase</fullName>
    </submittedName>
</protein>
<comment type="caution">
    <text evidence="2">The sequence shown here is derived from an EMBL/GenBank/DDBJ whole genome shotgun (WGS) entry which is preliminary data.</text>
</comment>
<dbReference type="InterPro" id="IPR016181">
    <property type="entry name" value="Acyl_CoA_acyltransferase"/>
</dbReference>
<dbReference type="RefSeq" id="WP_147928901.1">
    <property type="nucleotide sequence ID" value="NZ_VOXD01000002.1"/>
</dbReference>
<dbReference type="InterPro" id="IPR000182">
    <property type="entry name" value="GNAT_dom"/>
</dbReference>
<evidence type="ECO:0000313" key="3">
    <source>
        <dbReference type="Proteomes" id="UP000321907"/>
    </source>
</evidence>
<dbReference type="AlphaFoldDB" id="A0A5C7FMK7"/>
<dbReference type="Gene3D" id="3.40.630.30">
    <property type="match status" value="1"/>
</dbReference>
<dbReference type="OrthoDB" id="9812289at2"/>
<evidence type="ECO:0000313" key="2">
    <source>
        <dbReference type="EMBL" id="TXF91362.1"/>
    </source>
</evidence>
<organism evidence="2 3">
    <name type="scientific">Neolewinella aurantiaca</name>
    <dbReference type="NCBI Taxonomy" id="2602767"/>
    <lineage>
        <taxon>Bacteria</taxon>
        <taxon>Pseudomonadati</taxon>
        <taxon>Bacteroidota</taxon>
        <taxon>Saprospiria</taxon>
        <taxon>Saprospirales</taxon>
        <taxon>Lewinellaceae</taxon>
        <taxon>Neolewinella</taxon>
    </lineage>
</organism>
<dbReference type="CDD" id="cd04301">
    <property type="entry name" value="NAT_SF"/>
    <property type="match status" value="1"/>
</dbReference>
<dbReference type="GO" id="GO:0016747">
    <property type="term" value="F:acyltransferase activity, transferring groups other than amino-acyl groups"/>
    <property type="evidence" value="ECO:0007669"/>
    <property type="project" value="InterPro"/>
</dbReference>
<feature type="domain" description="N-acetyltransferase" evidence="1">
    <location>
        <begin position="4"/>
        <end position="144"/>
    </location>
</feature>
<name>A0A5C7FMK7_9BACT</name>
<accession>A0A5C7FMK7</accession>
<dbReference type="EMBL" id="VOXD01000002">
    <property type="protein sequence ID" value="TXF91362.1"/>
    <property type="molecule type" value="Genomic_DNA"/>
</dbReference>
<reference evidence="2 3" key="1">
    <citation type="submission" date="2019-08" db="EMBL/GenBank/DDBJ databases">
        <title>Lewinella sp. strain SSH13 Genome sequencing and assembly.</title>
        <authorList>
            <person name="Kim I."/>
        </authorList>
    </citation>
    <scope>NUCLEOTIDE SEQUENCE [LARGE SCALE GENOMIC DNA]</scope>
    <source>
        <strain evidence="2 3">SSH13</strain>
    </source>
</reference>